<dbReference type="Pfam" id="PF01810">
    <property type="entry name" value="LysE"/>
    <property type="match status" value="1"/>
</dbReference>
<dbReference type="RefSeq" id="WP_161142000.1">
    <property type="nucleotide sequence ID" value="NZ_SPKJ01000087.1"/>
</dbReference>
<comment type="caution">
    <text evidence="7">The sequence shown here is derived from an EMBL/GenBank/DDBJ whole genome shotgun (WGS) entry which is preliminary data.</text>
</comment>
<reference evidence="7" key="1">
    <citation type="submission" date="2019-03" db="EMBL/GenBank/DDBJ databases">
        <title>Afifella sp. nov., isolated from activated sludge.</title>
        <authorList>
            <person name="Li Q."/>
            <person name="Liu Y."/>
        </authorList>
    </citation>
    <scope>NUCLEOTIDE SEQUENCE</scope>
    <source>
        <strain evidence="7">L72</strain>
    </source>
</reference>
<sequence length="212" mass="21940">MLNAYLLALGGLFLAQIAPGPNLMAVAGAALGQGRRIAFFVALGIASAILVWMSLATFGLAALLAIHPGLLTAMKLLGGGYLCFVALRAFRAAWIGLPPRLGAERATWTRAQAWRRGILVNLTNPKSALAWTALATFLYGSGLSAPAVLAFAPLGCLSALIVYGSYGTLFSSGLAKRAYARFARAIEALFGLAFGAIGAELLADGIGEVATR</sequence>
<dbReference type="Proteomes" id="UP000773614">
    <property type="component" value="Unassembled WGS sequence"/>
</dbReference>
<keyword evidence="3 6" id="KW-0812">Transmembrane</keyword>
<dbReference type="PANTHER" id="PTHR30086:SF19">
    <property type="entry name" value="THREONINE EFFLUX PROTEIN"/>
    <property type="match status" value="1"/>
</dbReference>
<feature type="transmembrane region" description="Helical" evidence="6">
    <location>
        <begin position="182"/>
        <end position="203"/>
    </location>
</feature>
<dbReference type="GO" id="GO:0005886">
    <property type="term" value="C:plasma membrane"/>
    <property type="evidence" value="ECO:0007669"/>
    <property type="project" value="UniProtKB-SubCell"/>
</dbReference>
<organism evidence="7 8">
    <name type="scientific">Propylenella binzhouense</name>
    <dbReference type="NCBI Taxonomy" id="2555902"/>
    <lineage>
        <taxon>Bacteria</taxon>
        <taxon>Pseudomonadati</taxon>
        <taxon>Pseudomonadota</taxon>
        <taxon>Alphaproteobacteria</taxon>
        <taxon>Hyphomicrobiales</taxon>
        <taxon>Propylenellaceae</taxon>
        <taxon>Propylenella</taxon>
    </lineage>
</organism>
<dbReference type="PANTHER" id="PTHR30086">
    <property type="entry name" value="ARGININE EXPORTER PROTEIN ARGO"/>
    <property type="match status" value="1"/>
</dbReference>
<keyword evidence="5 6" id="KW-0472">Membrane</keyword>
<name>A0A964T7U2_9HYPH</name>
<feature type="transmembrane region" description="Helical" evidence="6">
    <location>
        <begin position="147"/>
        <end position="170"/>
    </location>
</feature>
<evidence type="ECO:0000313" key="7">
    <source>
        <dbReference type="EMBL" id="MYZ49660.1"/>
    </source>
</evidence>
<evidence type="ECO:0000256" key="6">
    <source>
        <dbReference type="SAM" id="Phobius"/>
    </source>
</evidence>
<gene>
    <name evidence="7" type="ORF">E4O86_18300</name>
</gene>
<dbReference type="GO" id="GO:0015171">
    <property type="term" value="F:amino acid transmembrane transporter activity"/>
    <property type="evidence" value="ECO:0007669"/>
    <property type="project" value="TreeGrafter"/>
</dbReference>
<proteinExistence type="predicted"/>
<evidence type="ECO:0000256" key="3">
    <source>
        <dbReference type="ARBA" id="ARBA00022692"/>
    </source>
</evidence>
<evidence type="ECO:0000256" key="2">
    <source>
        <dbReference type="ARBA" id="ARBA00022475"/>
    </source>
</evidence>
<protein>
    <submittedName>
        <fullName evidence="7">LysE family translocator</fullName>
    </submittedName>
</protein>
<accession>A0A964T7U2</accession>
<evidence type="ECO:0000256" key="1">
    <source>
        <dbReference type="ARBA" id="ARBA00004651"/>
    </source>
</evidence>
<dbReference type="OrthoDB" id="7346064at2"/>
<evidence type="ECO:0000256" key="5">
    <source>
        <dbReference type="ARBA" id="ARBA00023136"/>
    </source>
</evidence>
<feature type="transmembrane region" description="Helical" evidence="6">
    <location>
        <begin position="76"/>
        <end position="97"/>
    </location>
</feature>
<keyword evidence="8" id="KW-1185">Reference proteome</keyword>
<keyword evidence="4 6" id="KW-1133">Transmembrane helix</keyword>
<dbReference type="AlphaFoldDB" id="A0A964T7U2"/>
<dbReference type="InterPro" id="IPR001123">
    <property type="entry name" value="LeuE-type"/>
</dbReference>
<evidence type="ECO:0000313" key="8">
    <source>
        <dbReference type="Proteomes" id="UP000773614"/>
    </source>
</evidence>
<evidence type="ECO:0000256" key="4">
    <source>
        <dbReference type="ARBA" id="ARBA00022989"/>
    </source>
</evidence>
<comment type="subcellular location">
    <subcellularLocation>
        <location evidence="1">Cell membrane</location>
        <topology evidence="1">Multi-pass membrane protein</topology>
    </subcellularLocation>
</comment>
<keyword evidence="2" id="KW-1003">Cell membrane</keyword>
<feature type="transmembrane region" description="Helical" evidence="6">
    <location>
        <begin position="39"/>
        <end position="64"/>
    </location>
</feature>
<dbReference type="EMBL" id="SPKJ01000087">
    <property type="protein sequence ID" value="MYZ49660.1"/>
    <property type="molecule type" value="Genomic_DNA"/>
</dbReference>